<dbReference type="EC" id="4.2.1.96" evidence="3"/>
<dbReference type="AlphaFoldDB" id="A0A7Y9RTR9"/>
<gene>
    <name evidence="7" type="ORF">BJ989_002770</name>
</gene>
<evidence type="ECO:0000256" key="1">
    <source>
        <dbReference type="ARBA" id="ARBA00001554"/>
    </source>
</evidence>
<evidence type="ECO:0000256" key="3">
    <source>
        <dbReference type="ARBA" id="ARBA00013252"/>
    </source>
</evidence>
<dbReference type="Pfam" id="PF18029">
    <property type="entry name" value="Glyoxalase_6"/>
    <property type="match status" value="1"/>
</dbReference>
<proteinExistence type="inferred from homology"/>
<dbReference type="PANTHER" id="PTHR12599:SF0">
    <property type="entry name" value="PTERIN-4-ALPHA-CARBINOLAMINE DEHYDRATASE"/>
    <property type="match status" value="1"/>
</dbReference>
<evidence type="ECO:0000256" key="5">
    <source>
        <dbReference type="ARBA" id="ARBA00023239"/>
    </source>
</evidence>
<dbReference type="InterPro" id="IPR001533">
    <property type="entry name" value="Pterin_deHydtase"/>
</dbReference>
<name>A0A7Y9RTR9_9ACTN</name>
<reference evidence="7 8" key="1">
    <citation type="submission" date="2020-07" db="EMBL/GenBank/DDBJ databases">
        <title>Sequencing the genomes of 1000 actinobacteria strains.</title>
        <authorList>
            <person name="Klenk H.-P."/>
        </authorList>
    </citation>
    <scope>NUCLEOTIDE SEQUENCE [LARGE SCALE GENOMIC DNA]</scope>
    <source>
        <strain evidence="7 8">DSM 24552</strain>
    </source>
</reference>
<evidence type="ECO:0000313" key="8">
    <source>
        <dbReference type="Proteomes" id="UP000544110"/>
    </source>
</evidence>
<dbReference type="InterPro" id="IPR036428">
    <property type="entry name" value="PCD_sf"/>
</dbReference>
<keyword evidence="8" id="KW-1185">Reference proteome</keyword>
<dbReference type="CDD" id="cd00488">
    <property type="entry name" value="PCD_DCoH"/>
    <property type="match status" value="1"/>
</dbReference>
<comment type="similarity">
    <text evidence="2">Belongs to the pterin-4-alpha-carbinolamine dehydratase family.</text>
</comment>
<dbReference type="SUPFAM" id="SSF55248">
    <property type="entry name" value="PCD-like"/>
    <property type="match status" value="1"/>
</dbReference>
<accession>A0A7Y9RTR9</accession>
<evidence type="ECO:0000313" key="7">
    <source>
        <dbReference type="EMBL" id="NYG56466.1"/>
    </source>
</evidence>
<dbReference type="PANTHER" id="PTHR12599">
    <property type="entry name" value="PTERIN-4-ALPHA-CARBINOLAMINE DEHYDRATASE"/>
    <property type="match status" value="1"/>
</dbReference>
<dbReference type="RefSeq" id="WP_179518708.1">
    <property type="nucleotide sequence ID" value="NZ_JACCAC010000001.1"/>
</dbReference>
<comment type="catalytic activity">
    <reaction evidence="1">
        <text>(4aS,6R)-4a-hydroxy-L-erythro-5,6,7,8-tetrahydrobiopterin = (6R)-L-erythro-6,7-dihydrobiopterin + H2O</text>
        <dbReference type="Rhea" id="RHEA:11920"/>
        <dbReference type="ChEBI" id="CHEBI:15377"/>
        <dbReference type="ChEBI" id="CHEBI:15642"/>
        <dbReference type="ChEBI" id="CHEBI:43120"/>
        <dbReference type="EC" id="4.2.1.96"/>
    </reaction>
</comment>
<dbReference type="GO" id="GO:0008124">
    <property type="term" value="F:4-alpha-hydroxytetrahydrobiopterin dehydratase activity"/>
    <property type="evidence" value="ECO:0007669"/>
    <property type="project" value="UniProtKB-EC"/>
</dbReference>
<dbReference type="InterPro" id="IPR029068">
    <property type="entry name" value="Glyas_Bleomycin-R_OHBP_Dase"/>
</dbReference>
<dbReference type="InterPro" id="IPR041581">
    <property type="entry name" value="Glyoxalase_6"/>
</dbReference>
<comment type="caution">
    <text evidence="7">The sequence shown here is derived from an EMBL/GenBank/DDBJ whole genome shotgun (WGS) entry which is preliminary data.</text>
</comment>
<evidence type="ECO:0000259" key="6">
    <source>
        <dbReference type="Pfam" id="PF18029"/>
    </source>
</evidence>
<dbReference type="Gene3D" id="3.30.1360.20">
    <property type="entry name" value="Transcriptional coactivator/pterin dehydratase"/>
    <property type="match status" value="1"/>
</dbReference>
<dbReference type="EMBL" id="JACCAC010000001">
    <property type="protein sequence ID" value="NYG56466.1"/>
    <property type="molecule type" value="Genomic_DNA"/>
</dbReference>
<dbReference type="Gene3D" id="3.10.180.10">
    <property type="entry name" value="2,3-Dihydroxybiphenyl 1,2-Dioxygenase, domain 1"/>
    <property type="match status" value="1"/>
</dbReference>
<dbReference type="SUPFAM" id="SSF54593">
    <property type="entry name" value="Glyoxalase/Bleomycin resistance protein/Dihydroxybiphenyl dioxygenase"/>
    <property type="match status" value="1"/>
</dbReference>
<feature type="domain" description="Glyoxalase-like" evidence="6">
    <location>
        <begin position="116"/>
        <end position="220"/>
    </location>
</feature>
<evidence type="ECO:0000256" key="4">
    <source>
        <dbReference type="ARBA" id="ARBA00021735"/>
    </source>
</evidence>
<protein>
    <recommendedName>
        <fullName evidence="4">Putative pterin-4-alpha-carbinolamine dehydratase</fullName>
        <ecNumber evidence="3">4.2.1.96</ecNumber>
    </recommendedName>
</protein>
<dbReference type="Pfam" id="PF01329">
    <property type="entry name" value="Pterin_4a"/>
    <property type="match status" value="1"/>
</dbReference>
<organism evidence="7 8">
    <name type="scientific">Nocardioides perillae</name>
    <dbReference type="NCBI Taxonomy" id="1119534"/>
    <lineage>
        <taxon>Bacteria</taxon>
        <taxon>Bacillati</taxon>
        <taxon>Actinomycetota</taxon>
        <taxon>Actinomycetes</taxon>
        <taxon>Propionibacteriales</taxon>
        <taxon>Nocardioidaceae</taxon>
        <taxon>Nocardioides</taxon>
    </lineage>
</organism>
<dbReference type="GO" id="GO:0006729">
    <property type="term" value="P:tetrahydrobiopterin biosynthetic process"/>
    <property type="evidence" value="ECO:0007669"/>
    <property type="project" value="InterPro"/>
</dbReference>
<sequence>MSAPTSDQRRLLTAPDVAAAGLADWRHLRSELVARFATADFATGLALVARVGAAAEAADHHPDVVLTYGSVTVRLTSHDVGGLTSRDVDLARAVSALAAEVGARSDPSHLGAVELGLDTARGPEQARFWAAVLGAQVERDEVVGSPRGLPDVWFQAPDPAHDPQPGEPPQAWHPDVWVDPADAEARVQAALDAGGSLVSDADAPAYWVLADPEGNRVCVCTPQGRG</sequence>
<dbReference type="Proteomes" id="UP000544110">
    <property type="component" value="Unassembled WGS sequence"/>
</dbReference>
<keyword evidence="5 7" id="KW-0456">Lyase</keyword>
<evidence type="ECO:0000256" key="2">
    <source>
        <dbReference type="ARBA" id="ARBA00006472"/>
    </source>
</evidence>